<evidence type="ECO:0000313" key="2">
    <source>
        <dbReference type="Proteomes" id="UP001470023"/>
    </source>
</evidence>
<dbReference type="EMBL" id="JBEPAZ010000166">
    <property type="protein sequence ID" value="MER6434661.1"/>
    <property type="molecule type" value="Genomic_DNA"/>
</dbReference>
<reference evidence="1 2" key="1">
    <citation type="submission" date="2024-06" db="EMBL/GenBank/DDBJ databases">
        <title>The Natural Products Discovery Center: Release of the First 8490 Sequenced Strains for Exploring Actinobacteria Biosynthetic Diversity.</title>
        <authorList>
            <person name="Kalkreuter E."/>
            <person name="Kautsar S.A."/>
            <person name="Yang D."/>
            <person name="Bader C.D."/>
            <person name="Teijaro C.N."/>
            <person name="Fluegel L."/>
            <person name="Davis C.M."/>
            <person name="Simpson J.R."/>
            <person name="Lauterbach L."/>
            <person name="Steele A.D."/>
            <person name="Gui C."/>
            <person name="Meng S."/>
            <person name="Li G."/>
            <person name="Viehrig K."/>
            <person name="Ye F."/>
            <person name="Su P."/>
            <person name="Kiefer A.F."/>
            <person name="Nichols A."/>
            <person name="Cepeda A.J."/>
            <person name="Yan W."/>
            <person name="Fan B."/>
            <person name="Jiang Y."/>
            <person name="Adhikari A."/>
            <person name="Zheng C.-J."/>
            <person name="Schuster L."/>
            <person name="Cowan T.M."/>
            <person name="Smanski M.J."/>
            <person name="Chevrette M.G."/>
            <person name="De Carvalho L.P.S."/>
            <person name="Shen B."/>
        </authorList>
    </citation>
    <scope>NUCLEOTIDE SEQUENCE [LARGE SCALE GENOMIC DNA]</scope>
    <source>
        <strain evidence="1 2">NPDC001166</strain>
    </source>
</reference>
<evidence type="ECO:0000313" key="1">
    <source>
        <dbReference type="EMBL" id="MER6434661.1"/>
    </source>
</evidence>
<protein>
    <submittedName>
        <fullName evidence="1">Uncharacterized protein</fullName>
    </submittedName>
</protein>
<keyword evidence="2" id="KW-1185">Reference proteome</keyword>
<dbReference type="Proteomes" id="UP001470023">
    <property type="component" value="Unassembled WGS sequence"/>
</dbReference>
<comment type="caution">
    <text evidence="1">The sequence shown here is derived from an EMBL/GenBank/DDBJ whole genome shotgun (WGS) entry which is preliminary data.</text>
</comment>
<gene>
    <name evidence="1" type="ORF">ABT272_45220</name>
</gene>
<name>A0ABV1UN87_9ACTN</name>
<dbReference type="RefSeq" id="WP_352066459.1">
    <property type="nucleotide sequence ID" value="NZ_JBEPAZ010000166.1"/>
</dbReference>
<proteinExistence type="predicted"/>
<accession>A0ABV1UN87</accession>
<sequence>MNATPHTPHSSEREELSRLLPAAADPDLSSDRHRLLEEHLMNHMQEKSRTAKRWRLATRVAAPLALAAAVAGVAVSVGQTSGNTTTGTVAAGPGRISNVAYTLDRQDDSTVKMSLRVKGREMKCIDGKCTTPGEAWAGRTRVVADPAALQHDLDRMGIHARVYRDDPTCSIAQQSLNRDKEASRAAVGKVERVHNRLIATHHRDELPDGSTLVVVLPSGDAKDQRLLGTDVLKGNLPSCYHSQKTELP</sequence>
<organism evidence="1 2">
    <name type="scientific">Streptomyces sp. 900105245</name>
    <dbReference type="NCBI Taxonomy" id="3154379"/>
    <lineage>
        <taxon>Bacteria</taxon>
        <taxon>Bacillati</taxon>
        <taxon>Actinomycetota</taxon>
        <taxon>Actinomycetes</taxon>
        <taxon>Kitasatosporales</taxon>
        <taxon>Streptomycetaceae</taxon>
        <taxon>Streptomyces</taxon>
    </lineage>
</organism>